<dbReference type="RefSeq" id="WP_024104511.1">
    <property type="nucleotide sequence ID" value="NZ_CP031560.1"/>
</dbReference>
<feature type="domain" description="Pectate lyase" evidence="7">
    <location>
        <begin position="24"/>
        <end position="248"/>
    </location>
</feature>
<sequence>MAYPTTGTSGMVGFATSGSTTGGKGGTVVSITSLNDLKTHVAGTDTKILVINANISASSLTKVTLGANKSIIGSYSSNTLTNIHFRSSSSSKNIIFQNLTFKHTSTINGNDDIQIYLTHGNKYWLDHLTFPGHDYTLTDGGLDKLIYIGEKADYVTISNCLFKNHEYGLILGYPQDGSSNGSTYDGYPHLTICHCYFSNIYVRAPGLMRYGYYHAYNNFIDKYQLGFTLAQNAKIVSEYNYFGTTTSSNKGMLDDKGTGTFTDTGSTPSITNQTSSASKWTPSSNYSYTLKTVSEAKTFTQKYAGAQSASLTFGG</sequence>
<evidence type="ECO:0000256" key="4">
    <source>
        <dbReference type="ARBA" id="ARBA00022729"/>
    </source>
</evidence>
<dbReference type="SMART" id="SM00656">
    <property type="entry name" value="Amb_all"/>
    <property type="match status" value="1"/>
</dbReference>
<dbReference type="Proteomes" id="UP000245055">
    <property type="component" value="Unassembled WGS sequence"/>
</dbReference>
<accession>A0AAP6S210</accession>
<evidence type="ECO:0000259" key="7">
    <source>
        <dbReference type="SMART" id="SM00656"/>
    </source>
</evidence>
<comment type="subcellular location">
    <subcellularLocation>
        <location evidence="1 6">Secreted</location>
    </subcellularLocation>
</comment>
<evidence type="ECO:0000256" key="2">
    <source>
        <dbReference type="ARBA" id="ARBA00005220"/>
    </source>
</evidence>
<dbReference type="PANTHER" id="PTHR31683:SF18">
    <property type="entry name" value="PECTATE LYASE 21-RELATED"/>
    <property type="match status" value="1"/>
</dbReference>
<dbReference type="GO" id="GO:0000272">
    <property type="term" value="P:polysaccharide catabolic process"/>
    <property type="evidence" value="ECO:0007669"/>
    <property type="project" value="UniProtKB-KW"/>
</dbReference>
<dbReference type="InterPro" id="IPR002022">
    <property type="entry name" value="Pec_lyase"/>
</dbReference>
<dbReference type="InterPro" id="IPR045032">
    <property type="entry name" value="PEL"/>
</dbReference>
<gene>
    <name evidence="8" type="ORF">DF213_03810</name>
</gene>
<proteinExistence type="inferred from homology"/>
<reference evidence="8 9" key="1">
    <citation type="submission" date="2018-05" db="EMBL/GenBank/DDBJ databases">
        <title>Genomic diversity of pathogens causing Blackleg of Potato in Pakistan.</title>
        <authorList>
            <person name="Sarfraz S."/>
            <person name="Riaz K."/>
            <person name="Oulghazi S."/>
            <person name="Cigna J."/>
            <person name="Sahi S.T."/>
            <person name="Khan S.H."/>
            <person name="Hameed A."/>
            <person name="Faure D."/>
        </authorList>
    </citation>
    <scope>NUCLEOTIDE SEQUENCE [LARGE SCALE GENOMIC DNA]</scope>
    <source>
        <strain evidence="8 9">SS70</strain>
    </source>
</reference>
<keyword evidence="6" id="KW-0624">Polysaccharide degradation</keyword>
<keyword evidence="5 6" id="KW-0456">Lyase</keyword>
<dbReference type="InterPro" id="IPR011050">
    <property type="entry name" value="Pectin_lyase_fold/virulence"/>
</dbReference>
<organism evidence="8 9">
    <name type="scientific">Dickeya dianthicola</name>
    <dbReference type="NCBI Taxonomy" id="204039"/>
    <lineage>
        <taxon>Bacteria</taxon>
        <taxon>Pseudomonadati</taxon>
        <taxon>Pseudomonadota</taxon>
        <taxon>Gammaproteobacteria</taxon>
        <taxon>Enterobacterales</taxon>
        <taxon>Pectobacteriaceae</taxon>
        <taxon>Dickeya</taxon>
    </lineage>
</organism>
<dbReference type="Gene3D" id="2.160.20.10">
    <property type="entry name" value="Single-stranded right-handed beta-helix, Pectin lyase-like"/>
    <property type="match status" value="1"/>
</dbReference>
<evidence type="ECO:0000256" key="6">
    <source>
        <dbReference type="RuleBase" id="RU361173"/>
    </source>
</evidence>
<keyword evidence="3 6" id="KW-0964">Secreted</keyword>
<comment type="pathway">
    <text evidence="2">Glycan metabolism; pectin degradation; 2-dehydro-3-deoxy-D-gluconate from pectin: step 2/5.</text>
</comment>
<dbReference type="SUPFAM" id="SSF51126">
    <property type="entry name" value="Pectin lyase-like"/>
    <property type="match status" value="1"/>
</dbReference>
<evidence type="ECO:0000256" key="3">
    <source>
        <dbReference type="ARBA" id="ARBA00022525"/>
    </source>
</evidence>
<dbReference type="Pfam" id="PF00544">
    <property type="entry name" value="Pectate_lyase_4"/>
    <property type="match status" value="1"/>
</dbReference>
<dbReference type="GO" id="GO:0030570">
    <property type="term" value="F:pectate lyase activity"/>
    <property type="evidence" value="ECO:0007669"/>
    <property type="project" value="InterPro"/>
</dbReference>
<comment type="caution">
    <text evidence="8">The sequence shown here is derived from an EMBL/GenBank/DDBJ whole genome shotgun (WGS) entry which is preliminary data.</text>
</comment>
<dbReference type="EMBL" id="QESZ01000004">
    <property type="protein sequence ID" value="PWD75242.1"/>
    <property type="molecule type" value="Genomic_DNA"/>
</dbReference>
<keyword evidence="4" id="KW-0732">Signal</keyword>
<dbReference type="PANTHER" id="PTHR31683">
    <property type="entry name" value="PECTATE LYASE 18-RELATED"/>
    <property type="match status" value="1"/>
</dbReference>
<name>A0AAP6S210_9GAMM</name>
<dbReference type="InterPro" id="IPR012334">
    <property type="entry name" value="Pectin_lyas_fold"/>
</dbReference>
<dbReference type="AlphaFoldDB" id="A0AAP6S210"/>
<evidence type="ECO:0000313" key="8">
    <source>
        <dbReference type="EMBL" id="PWD75242.1"/>
    </source>
</evidence>
<dbReference type="GO" id="GO:0005576">
    <property type="term" value="C:extracellular region"/>
    <property type="evidence" value="ECO:0007669"/>
    <property type="project" value="UniProtKB-SubCell"/>
</dbReference>
<protein>
    <submittedName>
        <fullName evidence="8">Pectate lyase</fullName>
    </submittedName>
</protein>
<comment type="similarity">
    <text evidence="6">Belongs to the polysaccharide lyase 1 family.</text>
</comment>
<keyword evidence="6" id="KW-0119">Carbohydrate metabolism</keyword>
<evidence type="ECO:0000313" key="9">
    <source>
        <dbReference type="Proteomes" id="UP000245055"/>
    </source>
</evidence>
<evidence type="ECO:0000256" key="1">
    <source>
        <dbReference type="ARBA" id="ARBA00004613"/>
    </source>
</evidence>
<dbReference type="GeneID" id="49320513"/>
<evidence type="ECO:0000256" key="5">
    <source>
        <dbReference type="ARBA" id="ARBA00023239"/>
    </source>
</evidence>